<feature type="transmembrane region" description="Helical" evidence="7">
    <location>
        <begin position="347"/>
        <end position="366"/>
    </location>
</feature>
<keyword evidence="5 7" id="KW-1133">Transmembrane helix</keyword>
<proteinExistence type="predicted"/>
<keyword evidence="6 7" id="KW-0472">Membrane</keyword>
<dbReference type="OrthoDB" id="117970at2157"/>
<feature type="transmembrane region" description="Helical" evidence="7">
    <location>
        <begin position="130"/>
        <end position="154"/>
    </location>
</feature>
<dbReference type="STRING" id="282676.B6F84_12070"/>
<protein>
    <submittedName>
        <fullName evidence="9">MFS transporter</fullName>
    </submittedName>
</protein>
<dbReference type="AlphaFoldDB" id="A0A1W6K2K7"/>
<dbReference type="GO" id="GO:0022857">
    <property type="term" value="F:transmembrane transporter activity"/>
    <property type="evidence" value="ECO:0007669"/>
    <property type="project" value="InterPro"/>
</dbReference>
<reference evidence="9 10" key="1">
    <citation type="submission" date="2017-03" db="EMBL/GenBank/DDBJ databases">
        <title>Sulfur activation and transportation mechanism of thermophilic Archaea Acidianus manzaensis YN-25.</title>
        <authorList>
            <person name="Ma Y."/>
            <person name="Yang Y."/>
            <person name="Xia J."/>
        </authorList>
    </citation>
    <scope>NUCLEOTIDE SEQUENCE [LARGE SCALE GENOMIC DNA]</scope>
    <source>
        <strain evidence="9 10">YN-25</strain>
    </source>
</reference>
<dbReference type="EMBL" id="CP020477">
    <property type="protein sequence ID" value="ARM76674.1"/>
    <property type="molecule type" value="Genomic_DNA"/>
</dbReference>
<feature type="transmembrane region" description="Helical" evidence="7">
    <location>
        <begin position="322"/>
        <end position="341"/>
    </location>
</feature>
<keyword evidence="10" id="KW-1185">Reference proteome</keyword>
<evidence type="ECO:0000256" key="3">
    <source>
        <dbReference type="ARBA" id="ARBA00022475"/>
    </source>
</evidence>
<evidence type="ECO:0000256" key="1">
    <source>
        <dbReference type="ARBA" id="ARBA00004651"/>
    </source>
</evidence>
<feature type="transmembrane region" description="Helical" evidence="7">
    <location>
        <begin position="221"/>
        <end position="238"/>
    </location>
</feature>
<feature type="transmembrane region" description="Helical" evidence="7">
    <location>
        <begin position="438"/>
        <end position="460"/>
    </location>
</feature>
<feature type="transmembrane region" description="Helical" evidence="7">
    <location>
        <begin position="294"/>
        <end position="315"/>
    </location>
</feature>
<dbReference type="InterPro" id="IPR020846">
    <property type="entry name" value="MFS_dom"/>
</dbReference>
<dbReference type="InterPro" id="IPR036259">
    <property type="entry name" value="MFS_trans_sf"/>
</dbReference>
<feature type="transmembrane region" description="Helical" evidence="7">
    <location>
        <begin position="72"/>
        <end position="91"/>
    </location>
</feature>
<dbReference type="PANTHER" id="PTHR42718:SF9">
    <property type="entry name" value="MAJOR FACILITATOR SUPERFAMILY MULTIDRUG TRANSPORTER MFSC"/>
    <property type="match status" value="1"/>
</dbReference>
<name>A0A1W6K2K7_9CREN</name>
<evidence type="ECO:0000259" key="8">
    <source>
        <dbReference type="PROSITE" id="PS50850"/>
    </source>
</evidence>
<sequence>MNIKLILIVLTLGTLMAAVDTTIVLLALPTMTISLHTDLYLSIWVLLAYLIVLAILSTQSGRIGDIAGRSKVYNIGFVIFTIASALCGLSPDVYLLISFRVLQAIGGALLTANSYAIIADVFPPNKRGQAYGITSLGWNVGALLGIVLGGIITTFIGWRYIFYINVPIGIISAIIGFREIKTINKVNTKLDISGAIILGISITLISIGAMLTASSGLTTEYIAEIVAGLLLVPVFLFNEMKVKAPIINVNVFKIRILSFSLMASFLQGIGALALTFLLIMYLQGVRGLSPLDSSLLLTPGYVIASILAPFMGRIADRGKPGILAGIGLLLTFISLMLYYFILTPTTSFYYILGITAITGAGSSMFWPSNAAAVMFSAPREYYGAVSGISRTLGSIGTALSYVLSITVATLVIPRYVAFEIFLGVHSLDGNISNSFVSGLHFAFLVSAAIIVAAAILSVLGGNTTQKIPRKG</sequence>
<dbReference type="GO" id="GO:0005886">
    <property type="term" value="C:plasma membrane"/>
    <property type="evidence" value="ECO:0007669"/>
    <property type="project" value="UniProtKB-SubCell"/>
</dbReference>
<evidence type="ECO:0000313" key="10">
    <source>
        <dbReference type="Proteomes" id="UP000193404"/>
    </source>
</evidence>
<evidence type="ECO:0000256" key="6">
    <source>
        <dbReference type="ARBA" id="ARBA00023136"/>
    </source>
</evidence>
<gene>
    <name evidence="9" type="ORF">B6F84_12070</name>
</gene>
<feature type="domain" description="Major facilitator superfamily (MFS) profile" evidence="8">
    <location>
        <begin position="6"/>
        <end position="465"/>
    </location>
</feature>
<dbReference type="PANTHER" id="PTHR42718">
    <property type="entry name" value="MAJOR FACILITATOR SUPERFAMILY MULTIDRUG TRANSPORTER MFSC"/>
    <property type="match status" value="1"/>
</dbReference>
<dbReference type="Pfam" id="PF07690">
    <property type="entry name" value="MFS_1"/>
    <property type="match status" value="1"/>
</dbReference>
<evidence type="ECO:0000256" key="5">
    <source>
        <dbReference type="ARBA" id="ARBA00022989"/>
    </source>
</evidence>
<dbReference type="GeneID" id="41591672"/>
<keyword evidence="4 7" id="KW-0812">Transmembrane</keyword>
<dbReference type="Proteomes" id="UP000193404">
    <property type="component" value="Chromosome"/>
</dbReference>
<feature type="transmembrane region" description="Helical" evidence="7">
    <location>
        <begin position="160"/>
        <end position="180"/>
    </location>
</feature>
<feature type="transmembrane region" description="Helical" evidence="7">
    <location>
        <begin position="259"/>
        <end position="282"/>
    </location>
</feature>
<organism evidence="9 10">
    <name type="scientific">Acidianus manzaensis</name>
    <dbReference type="NCBI Taxonomy" id="282676"/>
    <lineage>
        <taxon>Archaea</taxon>
        <taxon>Thermoproteota</taxon>
        <taxon>Thermoprotei</taxon>
        <taxon>Sulfolobales</taxon>
        <taxon>Sulfolobaceae</taxon>
        <taxon>Acidianus</taxon>
    </lineage>
</organism>
<dbReference type="KEGG" id="aman:B6F84_12070"/>
<dbReference type="Gene3D" id="1.20.1720.10">
    <property type="entry name" value="Multidrug resistance protein D"/>
    <property type="match status" value="1"/>
</dbReference>
<dbReference type="InterPro" id="IPR011701">
    <property type="entry name" value="MFS"/>
</dbReference>
<dbReference type="PROSITE" id="PS50850">
    <property type="entry name" value="MFS"/>
    <property type="match status" value="1"/>
</dbReference>
<feature type="transmembrane region" description="Helical" evidence="7">
    <location>
        <begin position="192"/>
        <end position="215"/>
    </location>
</feature>
<evidence type="ECO:0000256" key="7">
    <source>
        <dbReference type="SAM" id="Phobius"/>
    </source>
</evidence>
<feature type="transmembrane region" description="Helical" evidence="7">
    <location>
        <begin position="398"/>
        <end position="418"/>
    </location>
</feature>
<dbReference type="RefSeq" id="WP_148692469.1">
    <property type="nucleotide sequence ID" value="NZ_CP020477.1"/>
</dbReference>
<dbReference type="FunFam" id="1.20.1250.20:FF:000503">
    <property type="entry name" value="Drug resistance transporter, EmrB/QacA subfamily"/>
    <property type="match status" value="1"/>
</dbReference>
<feature type="transmembrane region" description="Helical" evidence="7">
    <location>
        <begin position="97"/>
        <end position="118"/>
    </location>
</feature>
<dbReference type="Gene3D" id="1.20.1250.20">
    <property type="entry name" value="MFS general substrate transporter like domains"/>
    <property type="match status" value="1"/>
</dbReference>
<evidence type="ECO:0000313" key="9">
    <source>
        <dbReference type="EMBL" id="ARM76674.1"/>
    </source>
</evidence>
<accession>A0A1W6K2K7</accession>
<evidence type="ECO:0000256" key="4">
    <source>
        <dbReference type="ARBA" id="ARBA00022692"/>
    </source>
</evidence>
<comment type="subcellular location">
    <subcellularLocation>
        <location evidence="1">Cell membrane</location>
        <topology evidence="1">Multi-pass membrane protein</topology>
    </subcellularLocation>
</comment>
<dbReference type="SUPFAM" id="SSF103473">
    <property type="entry name" value="MFS general substrate transporter"/>
    <property type="match status" value="1"/>
</dbReference>
<dbReference type="CDD" id="cd17321">
    <property type="entry name" value="MFS_MMR_MDR_like"/>
    <property type="match status" value="1"/>
</dbReference>
<evidence type="ECO:0000256" key="2">
    <source>
        <dbReference type="ARBA" id="ARBA00022448"/>
    </source>
</evidence>
<keyword evidence="3" id="KW-1003">Cell membrane</keyword>
<feature type="transmembrane region" description="Helical" evidence="7">
    <location>
        <begin position="41"/>
        <end position="60"/>
    </location>
</feature>
<dbReference type="FunFam" id="1.20.1720.10:FF:000021">
    <property type="entry name" value="Drug resistance transporter, EmrB/QacA subfamily"/>
    <property type="match status" value="1"/>
</dbReference>
<keyword evidence="2" id="KW-0813">Transport</keyword>